<dbReference type="GO" id="GO:0019776">
    <property type="term" value="F:Atg8-family ligase activity"/>
    <property type="evidence" value="ECO:0007669"/>
    <property type="project" value="TreeGrafter"/>
</dbReference>
<dbReference type="GO" id="GO:0005776">
    <property type="term" value="C:autophagosome"/>
    <property type="evidence" value="ECO:0007669"/>
    <property type="project" value="TreeGrafter"/>
</dbReference>
<keyword evidence="7 9" id="KW-0072">Autophagy</keyword>
<dbReference type="InterPro" id="IPR042526">
    <property type="entry name" value="Atg5_HR"/>
</dbReference>
<feature type="compositionally biased region" description="Polar residues" evidence="10">
    <location>
        <begin position="1"/>
        <end position="29"/>
    </location>
</feature>
<dbReference type="Gene3D" id="3.10.20.620">
    <property type="match status" value="1"/>
</dbReference>
<dbReference type="GO" id="GO:0034045">
    <property type="term" value="C:phagophore assembly site membrane"/>
    <property type="evidence" value="ECO:0007669"/>
    <property type="project" value="UniProtKB-SubCell"/>
</dbReference>
<comment type="similarity">
    <text evidence="2 9">Belongs to the ATG5 family.</text>
</comment>
<evidence type="ECO:0000256" key="4">
    <source>
        <dbReference type="ARBA" id="ARBA00015616"/>
    </source>
</evidence>
<dbReference type="GO" id="GO:0034727">
    <property type="term" value="P:piecemeal microautophagy of the nucleus"/>
    <property type="evidence" value="ECO:0007669"/>
    <property type="project" value="TreeGrafter"/>
</dbReference>
<evidence type="ECO:0000256" key="10">
    <source>
        <dbReference type="SAM" id="MobiDB-lite"/>
    </source>
</evidence>
<keyword evidence="6 9" id="KW-0832">Ubl conjugation</keyword>
<feature type="domain" description="Autophagy protein ATG5 UblA" evidence="13">
    <location>
        <begin position="61"/>
        <end position="152"/>
    </location>
</feature>
<name>A0A5C3F0C6_9BASI</name>
<dbReference type="Gene3D" id="3.10.20.90">
    <property type="entry name" value="Phosphatidylinositol 3-kinase Catalytic Subunit, Chain A, domain 1"/>
    <property type="match status" value="1"/>
</dbReference>
<evidence type="ECO:0000256" key="8">
    <source>
        <dbReference type="ARBA" id="ARBA00024770"/>
    </source>
</evidence>
<feature type="domain" description="Autophagy protein ATG5 UblB" evidence="11">
    <location>
        <begin position="383"/>
        <end position="474"/>
    </location>
</feature>
<feature type="region of interest" description="Disordered" evidence="10">
    <location>
        <begin position="312"/>
        <end position="378"/>
    </location>
</feature>
<dbReference type="InterPro" id="IPR007239">
    <property type="entry name" value="Atg5"/>
</dbReference>
<comment type="subcellular location">
    <subcellularLocation>
        <location evidence="1 9">Preautophagosomal structure membrane</location>
        <topology evidence="1 9">Peripheral membrane protein</topology>
    </subcellularLocation>
</comment>
<sequence length="483" mass="50531">MSTISTPQVGGTSSAFGSPSGAGTMSSPRPTIPPPSFAPGPSNAAGNAGPPQPNSTFRRLVWSGTIPIAVSLDPSDLPPGSDQALASTYLIVPRVSYLPLIVEEVRRSMVELVLDDNALAAVDEREWWFEYEGQPLRWHWPIGLLYDYHTSNPAASTIATSAAGTAGAPPASRFDGLLASSASVIPPAISPTTSRQAEVSALGRLPWQIRLRLSKPPLDKLHSKSGVDICKTSFMSMIKEADFVRYGSTKKVVNLRRQEQDALWEGVVQHDFDAYWAVAHKLVPSTQPLSTSSSAEAEREYLSRAAALRSGGSSAALSEEKPGGSVGMPRQASFTSQSNESQASLAPSMVSTMTGATSSDAHGGTMTPSGAAATSSSGGIRSVPIRILLPDGAPSVQEPVAPLLEDGRPATLATLLSGLFPLLFPPPPSFSSFQAASPPLAYAVIQGVRMPLDAEVGWLGSTMLSPDGWLTIVIGLLPQGAPA</sequence>
<evidence type="ECO:0000259" key="12">
    <source>
        <dbReference type="Pfam" id="PF20637"/>
    </source>
</evidence>
<evidence type="ECO:0000256" key="5">
    <source>
        <dbReference type="ARBA" id="ARBA00022499"/>
    </source>
</evidence>
<gene>
    <name evidence="14" type="ORF">PSFLO_02360</name>
</gene>
<dbReference type="Pfam" id="PF20637">
    <property type="entry name" value="ATG5_HBR"/>
    <property type="match status" value="1"/>
</dbReference>
<dbReference type="InterPro" id="IPR048940">
    <property type="entry name" value="ATG5_HBR"/>
</dbReference>
<evidence type="ECO:0000256" key="2">
    <source>
        <dbReference type="ARBA" id="ARBA00006910"/>
    </source>
</evidence>
<feature type="region of interest" description="Disordered" evidence="10">
    <location>
        <begin position="1"/>
        <end position="56"/>
    </location>
</feature>
<keyword evidence="15" id="KW-1185">Reference proteome</keyword>
<dbReference type="InterPro" id="IPR042527">
    <property type="entry name" value="Atg5_UblA_dom_sf"/>
</dbReference>
<evidence type="ECO:0000256" key="6">
    <source>
        <dbReference type="ARBA" id="ARBA00022843"/>
    </source>
</evidence>
<comment type="subunit">
    <text evidence="3 9">Conjugated with ATG12.</text>
</comment>
<evidence type="ECO:0000256" key="1">
    <source>
        <dbReference type="ARBA" id="ARBA00004623"/>
    </source>
</evidence>
<keyword evidence="9" id="KW-0472">Membrane</keyword>
<feature type="compositionally biased region" description="Polar residues" evidence="10">
    <location>
        <begin position="332"/>
        <end position="360"/>
    </location>
</feature>
<dbReference type="GO" id="GO:0044233">
    <property type="term" value="C:mitochondria-associated endoplasmic reticulum membrane contact site"/>
    <property type="evidence" value="ECO:0007669"/>
    <property type="project" value="TreeGrafter"/>
</dbReference>
<dbReference type="Proteomes" id="UP000323386">
    <property type="component" value="Unassembled WGS sequence"/>
</dbReference>
<dbReference type="GO" id="GO:0061908">
    <property type="term" value="C:phagophore"/>
    <property type="evidence" value="ECO:0007669"/>
    <property type="project" value="TreeGrafter"/>
</dbReference>
<dbReference type="EMBL" id="OOIP01000005">
    <property type="protein sequence ID" value="SPO36889.1"/>
    <property type="molecule type" value="Genomic_DNA"/>
</dbReference>
<proteinExistence type="inferred from homology"/>
<evidence type="ECO:0000259" key="11">
    <source>
        <dbReference type="Pfam" id="PF04106"/>
    </source>
</evidence>
<evidence type="ECO:0000259" key="13">
    <source>
        <dbReference type="Pfam" id="PF20638"/>
    </source>
</evidence>
<evidence type="ECO:0000256" key="3">
    <source>
        <dbReference type="ARBA" id="ARBA00011554"/>
    </source>
</evidence>
<dbReference type="Pfam" id="PF20638">
    <property type="entry name" value="ATG5_UblA"/>
    <property type="match status" value="1"/>
</dbReference>
<dbReference type="PANTHER" id="PTHR13040">
    <property type="entry name" value="AUTOPHAGY PROTEIN 5"/>
    <property type="match status" value="1"/>
</dbReference>
<dbReference type="GO" id="GO:0006995">
    <property type="term" value="P:cellular response to nitrogen starvation"/>
    <property type="evidence" value="ECO:0007669"/>
    <property type="project" value="TreeGrafter"/>
</dbReference>
<feature type="compositionally biased region" description="Low complexity" evidence="10">
    <location>
        <begin position="363"/>
        <end position="378"/>
    </location>
</feature>
<evidence type="ECO:0000313" key="14">
    <source>
        <dbReference type="EMBL" id="SPO36889.1"/>
    </source>
</evidence>
<dbReference type="Pfam" id="PF04106">
    <property type="entry name" value="ATG5_UblB"/>
    <property type="match status" value="1"/>
</dbReference>
<dbReference type="FunFam" id="1.10.246.190:FF:000003">
    <property type="entry name" value="Autophagy protein 5"/>
    <property type="match status" value="1"/>
</dbReference>
<comment type="function">
    <text evidence="8">Involved in cytoplasm to vacuole transport (Cvt) and autophagic vesicle formation. Autophagy is essential for maintenance of amino acid levels and protein synthesis under nitrogen starvation. Required for selective autophagic degradation of the nucleus (nucleophagy). Also required for mitophagy, which eliminates defective or superfluous mitochondria in order to fulfill cellular energy requirements and prevent excess ROS production. Conjugation with ATG12, through a ubiquitin-like conjugating system involving ATG7 as an E1-like activating enzyme and ATG10 as an E2-like conjugating enzyme, is essential for its function. The ATG12-ATG5 conjugate acts as an E3-like enzyme which is required for lipidation of ATG8 and ATG8 association to the vesicle membranes.</text>
</comment>
<dbReference type="GO" id="GO:0000422">
    <property type="term" value="P:autophagy of mitochondrion"/>
    <property type="evidence" value="ECO:0007669"/>
    <property type="project" value="TreeGrafter"/>
</dbReference>
<reference evidence="14 15" key="1">
    <citation type="submission" date="2018-03" db="EMBL/GenBank/DDBJ databases">
        <authorList>
            <person name="Guldener U."/>
        </authorList>
    </citation>
    <scope>NUCLEOTIDE SEQUENCE [LARGE SCALE GENOMIC DNA]</scope>
    <source>
        <strain evidence="14 15">DAOM196992</strain>
    </source>
</reference>
<dbReference type="AlphaFoldDB" id="A0A5C3F0C6"/>
<dbReference type="GO" id="GO:0034274">
    <property type="term" value="C:Atg12-Atg5-Atg16 complex"/>
    <property type="evidence" value="ECO:0007669"/>
    <property type="project" value="TreeGrafter"/>
</dbReference>
<feature type="domain" description="Autophagy protein ATG5 alpha-helical bundle region" evidence="12">
    <location>
        <begin position="228"/>
        <end position="284"/>
    </location>
</feature>
<organism evidence="14 15">
    <name type="scientific">Pseudozyma flocculosa</name>
    <dbReference type="NCBI Taxonomy" id="84751"/>
    <lineage>
        <taxon>Eukaryota</taxon>
        <taxon>Fungi</taxon>
        <taxon>Dikarya</taxon>
        <taxon>Basidiomycota</taxon>
        <taxon>Ustilaginomycotina</taxon>
        <taxon>Ustilaginomycetes</taxon>
        <taxon>Ustilaginales</taxon>
        <taxon>Ustilaginaceae</taxon>
        <taxon>Pseudozyma</taxon>
    </lineage>
</organism>
<feature type="compositionally biased region" description="Low complexity" evidence="10">
    <location>
        <begin position="39"/>
        <end position="49"/>
    </location>
</feature>
<dbReference type="InterPro" id="IPR048939">
    <property type="entry name" value="ATG5_UblA"/>
</dbReference>
<keyword evidence="9" id="KW-0813">Transport</keyword>
<dbReference type="InterPro" id="IPR048318">
    <property type="entry name" value="ATG5_UblB"/>
</dbReference>
<evidence type="ECO:0000313" key="15">
    <source>
        <dbReference type="Proteomes" id="UP000323386"/>
    </source>
</evidence>
<dbReference type="Gene3D" id="1.10.246.190">
    <property type="entry name" value="Autophagy protein Apg5, helix rich domain"/>
    <property type="match status" value="1"/>
</dbReference>
<keyword evidence="5 9" id="KW-1017">Isopeptide bond</keyword>
<accession>A0A5C3F0C6</accession>
<evidence type="ECO:0000256" key="7">
    <source>
        <dbReference type="ARBA" id="ARBA00023006"/>
    </source>
</evidence>
<dbReference type="FunFam" id="3.10.20.90:FF:000347">
    <property type="entry name" value="Autophagy protein 5"/>
    <property type="match status" value="1"/>
</dbReference>
<protein>
    <recommendedName>
        <fullName evidence="4 9">Autophagy protein 5</fullName>
    </recommendedName>
</protein>
<dbReference type="OrthoDB" id="272162at2759"/>
<dbReference type="PANTHER" id="PTHR13040:SF2">
    <property type="entry name" value="AUTOPHAGY PROTEIN 5"/>
    <property type="match status" value="1"/>
</dbReference>
<evidence type="ECO:0000256" key="9">
    <source>
        <dbReference type="RuleBase" id="RU361202"/>
    </source>
</evidence>